<evidence type="ECO:0000313" key="2">
    <source>
        <dbReference type="EMBL" id="THD22470.1"/>
    </source>
</evidence>
<reference evidence="2" key="1">
    <citation type="submission" date="2019-03" db="EMBL/GenBank/DDBJ databases">
        <title>Improved annotation for the trematode Fasciola hepatica.</title>
        <authorList>
            <person name="Choi Y.-J."/>
            <person name="Martin J."/>
            <person name="Mitreva M."/>
        </authorList>
    </citation>
    <scope>NUCLEOTIDE SEQUENCE [LARGE SCALE GENOMIC DNA]</scope>
</reference>
<feature type="compositionally biased region" description="Polar residues" evidence="1">
    <location>
        <begin position="32"/>
        <end position="46"/>
    </location>
</feature>
<feature type="region of interest" description="Disordered" evidence="1">
    <location>
        <begin position="1"/>
        <end position="80"/>
    </location>
</feature>
<proteinExistence type="predicted"/>
<dbReference type="Proteomes" id="UP000230066">
    <property type="component" value="Unassembled WGS sequence"/>
</dbReference>
<dbReference type="AlphaFoldDB" id="A0A4E0RZF1"/>
<sequence length="159" mass="17002">MDRCRASLPLSSNRGPQSSIKNASGNKGDDVSMSNVEASVPSNAGDPNNVRKLPFGPRILNPDALRNGGPDANGSMQSMDSPPVSALFGNLDLMGGSSRLKSIIPSPIHWLQVTTAFGNSISNDPPQPPSITWKFFRTVVNSLSIFLLDLVYHSLNLID</sequence>
<protein>
    <submittedName>
        <fullName evidence="2">Uncharacterized protein</fullName>
    </submittedName>
</protein>
<dbReference type="EMBL" id="JXXN02002742">
    <property type="protein sequence ID" value="THD22470.1"/>
    <property type="molecule type" value="Genomic_DNA"/>
</dbReference>
<comment type="caution">
    <text evidence="2">The sequence shown here is derived from an EMBL/GenBank/DDBJ whole genome shotgun (WGS) entry which is preliminary data.</text>
</comment>
<keyword evidence="3" id="KW-1185">Reference proteome</keyword>
<accession>A0A4E0RZF1</accession>
<feature type="compositionally biased region" description="Polar residues" evidence="1">
    <location>
        <begin position="9"/>
        <end position="25"/>
    </location>
</feature>
<organism evidence="2 3">
    <name type="scientific">Fasciola hepatica</name>
    <name type="common">Liver fluke</name>
    <dbReference type="NCBI Taxonomy" id="6192"/>
    <lineage>
        <taxon>Eukaryota</taxon>
        <taxon>Metazoa</taxon>
        <taxon>Spiralia</taxon>
        <taxon>Lophotrochozoa</taxon>
        <taxon>Platyhelminthes</taxon>
        <taxon>Trematoda</taxon>
        <taxon>Digenea</taxon>
        <taxon>Plagiorchiida</taxon>
        <taxon>Echinostomata</taxon>
        <taxon>Echinostomatoidea</taxon>
        <taxon>Fasciolidae</taxon>
        <taxon>Fasciola</taxon>
    </lineage>
</organism>
<name>A0A4E0RZF1_FASHE</name>
<evidence type="ECO:0000313" key="3">
    <source>
        <dbReference type="Proteomes" id="UP000230066"/>
    </source>
</evidence>
<gene>
    <name evidence="2" type="ORF">D915_006714</name>
</gene>
<evidence type="ECO:0000256" key="1">
    <source>
        <dbReference type="SAM" id="MobiDB-lite"/>
    </source>
</evidence>